<dbReference type="Pfam" id="PF16189">
    <property type="entry name" value="Creatinase_N_2"/>
    <property type="match status" value="1"/>
</dbReference>
<feature type="domain" description="Peptidase M24 C-terminal" evidence="9">
    <location>
        <begin position="535"/>
        <end position="599"/>
    </location>
</feature>
<dbReference type="PANTHER" id="PTHR43763:SF20">
    <property type="entry name" value="XAA-PRO AMINOPEPTIDASE APEPP"/>
    <property type="match status" value="1"/>
</dbReference>
<dbReference type="CDD" id="cd01085">
    <property type="entry name" value="APP"/>
    <property type="match status" value="1"/>
</dbReference>
<dbReference type="InterPro" id="IPR050422">
    <property type="entry name" value="X-Pro_aminopeptidase_P"/>
</dbReference>
<dbReference type="PROSITE" id="PS00491">
    <property type="entry name" value="PROLINE_PEPTIDASE"/>
    <property type="match status" value="1"/>
</dbReference>
<dbReference type="GeneID" id="121126287"/>
<reference evidence="10" key="1">
    <citation type="submission" date="2014-05" db="EMBL/GenBank/DDBJ databases">
        <authorList>
            <person name="Chronopoulou M."/>
        </authorList>
    </citation>
    <scope>NUCLEOTIDE SEQUENCE</scope>
    <source>
        <tissue evidence="10">Whole organism</tissue>
    </source>
</reference>
<dbReference type="SUPFAM" id="SSF53092">
    <property type="entry name" value="Creatinase/prolidase N-terminal domain"/>
    <property type="match status" value="1"/>
</dbReference>
<evidence type="ECO:0000259" key="7">
    <source>
        <dbReference type="Pfam" id="PF00557"/>
    </source>
</evidence>
<accession>A0A0K2UEY0</accession>
<dbReference type="InterPro" id="IPR029149">
    <property type="entry name" value="Creatin/AminoP/Spt16_N"/>
</dbReference>
<dbReference type="InterPro" id="IPR001131">
    <property type="entry name" value="Peptidase_M24B_aminopep-P_CS"/>
</dbReference>
<evidence type="ECO:0000313" key="10">
    <source>
        <dbReference type="EMBL" id="CDW36809.1"/>
    </source>
</evidence>
<dbReference type="InterPro" id="IPR000994">
    <property type="entry name" value="Pept_M24"/>
</dbReference>
<organism evidence="10">
    <name type="scientific">Lepeophtheirus salmonis</name>
    <name type="common">Salmon louse</name>
    <name type="synonym">Caligus salmonis</name>
    <dbReference type="NCBI Taxonomy" id="72036"/>
    <lineage>
        <taxon>Eukaryota</taxon>
        <taxon>Metazoa</taxon>
        <taxon>Ecdysozoa</taxon>
        <taxon>Arthropoda</taxon>
        <taxon>Crustacea</taxon>
        <taxon>Multicrustacea</taxon>
        <taxon>Hexanauplia</taxon>
        <taxon>Copepoda</taxon>
        <taxon>Siphonostomatoida</taxon>
        <taxon>Caligidae</taxon>
        <taxon>Lepeophtheirus</taxon>
    </lineage>
</organism>
<keyword evidence="3 6" id="KW-0479">Metal-binding</keyword>
<dbReference type="FunFam" id="3.90.230.10:FF:000007">
    <property type="entry name" value="Xaa-Pro aminopeptidase P"/>
    <property type="match status" value="1"/>
</dbReference>
<comment type="similarity">
    <text evidence="2 6">Belongs to the peptidase M24B family.</text>
</comment>
<dbReference type="InterPro" id="IPR036005">
    <property type="entry name" value="Creatinase/aminopeptidase-like"/>
</dbReference>
<evidence type="ECO:0000256" key="4">
    <source>
        <dbReference type="ARBA" id="ARBA00022801"/>
    </source>
</evidence>
<dbReference type="OrthoDB" id="9995434at2759"/>
<dbReference type="AlphaFoldDB" id="A0A0K2UEY0"/>
<evidence type="ECO:0000256" key="6">
    <source>
        <dbReference type="RuleBase" id="RU000590"/>
    </source>
</evidence>
<evidence type="ECO:0000256" key="1">
    <source>
        <dbReference type="ARBA" id="ARBA00001936"/>
    </source>
</evidence>
<dbReference type="RefSeq" id="XP_040577556.1">
    <property type="nucleotide sequence ID" value="XM_040721622.2"/>
</dbReference>
<dbReference type="InterPro" id="IPR000587">
    <property type="entry name" value="Creatinase_N"/>
</dbReference>
<dbReference type="EMBL" id="HACA01019448">
    <property type="protein sequence ID" value="CDW36809.1"/>
    <property type="molecule type" value="Transcribed_RNA"/>
</dbReference>
<dbReference type="GO" id="GO:0070006">
    <property type="term" value="F:metalloaminopeptidase activity"/>
    <property type="evidence" value="ECO:0007669"/>
    <property type="project" value="InterPro"/>
</dbReference>
<keyword evidence="5" id="KW-0464">Manganese</keyword>
<feature type="domain" description="Creatinase N-terminal" evidence="8">
    <location>
        <begin position="8"/>
        <end position="138"/>
    </location>
</feature>
<dbReference type="KEGG" id="lsm:121126287"/>
<dbReference type="InterPro" id="IPR033740">
    <property type="entry name" value="Pept_M24B"/>
</dbReference>
<proteinExistence type="inferred from homology"/>
<dbReference type="GO" id="GO:0005737">
    <property type="term" value="C:cytoplasm"/>
    <property type="evidence" value="ECO:0007669"/>
    <property type="project" value="UniProtKB-ARBA"/>
</dbReference>
<dbReference type="Gene3D" id="3.90.230.10">
    <property type="entry name" value="Creatinase/methionine aminopeptidase superfamily"/>
    <property type="match status" value="1"/>
</dbReference>
<dbReference type="SUPFAM" id="SSF55920">
    <property type="entry name" value="Creatinase/aminopeptidase"/>
    <property type="match status" value="1"/>
</dbReference>
<dbReference type="GO" id="GO:0046872">
    <property type="term" value="F:metal ion binding"/>
    <property type="evidence" value="ECO:0007669"/>
    <property type="project" value="UniProtKB-KW"/>
</dbReference>
<dbReference type="Pfam" id="PF00557">
    <property type="entry name" value="Peptidase_M24"/>
    <property type="match status" value="1"/>
</dbReference>
<name>A0A0K2UEY0_LEPSM</name>
<dbReference type="InterPro" id="IPR032416">
    <property type="entry name" value="Peptidase_M24_C"/>
</dbReference>
<sequence>MDPAIVKLRAVRKALRSLDLAGLLVPNGDAHQSEYLAERDKRREWISGFTGSNGTALILNKPESAHLWTDGRYIFQAGKELNPDLWTLHKDEASQIGEFITKTLNPGSRIGVDPFHISNSQYQRLEMELHAEKFRLIPLERNVIDEVWGESQPPMPNQPILSLGIEYTGMSLIDKVSFFREEMKKKKCGCLILSDLAEIAYTFNLRGSDIPHNPVFFSFAAITYDDVYLFLTDPELLDIPLNGVIIKPYNAIGEFIKEFKSSSDCKIWFSEHASRGLIANIPQENNKIISVNPVSLKKAVKNETEMKGFVNCHIRDAVALCRYFAWLEKEIVKKEVDEFQASQILDSFRKEMDDFVGTSFPTISGSGPNAAIIHYRPKPGKSKVLTRNDIYLVDSGGQYKDGTTDVTRTVHFGSPSDRIKECFTRVLKGQIRLTQTVFPKGVKGYALDSIARSSLWQVGLDYAHGTGHGVGSYLNVHEGPMGISKRYNSYDPGLEKGMVLSIEPGYYEDGNFGIRIENLVQIVRADTENNFGQKEFLTFENLTLVPIQKKLIEPTMLSSDEVAYIDDYHTLCKDRVGPLLRELGLKEALNWLIRETEPLG</sequence>
<dbReference type="EMBL" id="HACA01019450">
    <property type="protein sequence ID" value="CDW36811.1"/>
    <property type="molecule type" value="Transcribed_RNA"/>
</dbReference>
<dbReference type="Pfam" id="PF01321">
    <property type="entry name" value="Creatinase_N"/>
    <property type="match status" value="1"/>
</dbReference>
<evidence type="ECO:0000259" key="9">
    <source>
        <dbReference type="Pfam" id="PF16188"/>
    </source>
</evidence>
<feature type="domain" description="Peptidase M24" evidence="7">
    <location>
        <begin position="314"/>
        <end position="522"/>
    </location>
</feature>
<dbReference type="Pfam" id="PF16188">
    <property type="entry name" value="Peptidase_M24_C"/>
    <property type="match status" value="1"/>
</dbReference>
<dbReference type="Gene3D" id="3.40.350.10">
    <property type="entry name" value="Creatinase/prolidase N-terminal domain"/>
    <property type="match status" value="2"/>
</dbReference>
<keyword evidence="4" id="KW-0378">Hydrolase</keyword>
<dbReference type="EMBL" id="HACA01019447">
    <property type="protein sequence ID" value="CDW36808.1"/>
    <property type="molecule type" value="Transcribed_RNA"/>
</dbReference>
<comment type="cofactor">
    <cofactor evidence="1">
        <name>Mn(2+)</name>
        <dbReference type="ChEBI" id="CHEBI:29035"/>
    </cofactor>
</comment>
<evidence type="ECO:0000256" key="5">
    <source>
        <dbReference type="ARBA" id="ARBA00023211"/>
    </source>
</evidence>
<protein>
    <submittedName>
        <fullName evidence="10">Uncharacterized protein</fullName>
    </submittedName>
</protein>
<dbReference type="PANTHER" id="PTHR43763">
    <property type="entry name" value="XAA-PRO AMINOPEPTIDASE 1"/>
    <property type="match status" value="1"/>
</dbReference>
<evidence type="ECO:0000256" key="3">
    <source>
        <dbReference type="ARBA" id="ARBA00022723"/>
    </source>
</evidence>
<evidence type="ECO:0000259" key="8">
    <source>
        <dbReference type="Pfam" id="PF01321"/>
    </source>
</evidence>
<dbReference type="EMBL" id="HACA01019449">
    <property type="protein sequence ID" value="CDW36810.1"/>
    <property type="molecule type" value="Transcribed_RNA"/>
</dbReference>
<evidence type="ECO:0000256" key="2">
    <source>
        <dbReference type="ARBA" id="ARBA00008766"/>
    </source>
</evidence>